<sequence length="325" mass="36076">MRMILALIAAFACLAAPASARAETKPWSQGVPMERRAEAREHFQEGNRLVQVPLFANAAEKYKQAIEIWPHPAFFYNLTIAQINLVQPVEAYGSIQRALAYEGDGLGEDKLRQAREYERLLSEQLGHVDIACAEPDAELRLDGRVVFVGPGRYRGVVLPGEHQLVAEKAGYVTETRTLVLSPGQRVAERIAMRRPLRPVTERYMPAWIPWATLGASAAVIAGGRLVQNRADERAAAFNEVFDELCPRGCNEEATVIVAPQLADAEGRQRNALRLYVAGAAMAATSVALLYINRERVVQRAEPDERISLEPVLDRGTRGVRVRVRF</sequence>
<organism evidence="2 3">
    <name type="scientific">Haliangium ochraceum (strain DSM 14365 / JCM 11303 / SMP-2)</name>
    <dbReference type="NCBI Taxonomy" id="502025"/>
    <lineage>
        <taxon>Bacteria</taxon>
        <taxon>Pseudomonadati</taxon>
        <taxon>Myxococcota</taxon>
        <taxon>Polyangia</taxon>
        <taxon>Haliangiales</taxon>
        <taxon>Kofleriaceae</taxon>
        <taxon>Haliangium</taxon>
    </lineage>
</organism>
<dbReference type="Gene3D" id="1.25.40.10">
    <property type="entry name" value="Tetratricopeptide repeat domain"/>
    <property type="match status" value="1"/>
</dbReference>
<evidence type="ECO:0000256" key="1">
    <source>
        <dbReference type="SAM" id="SignalP"/>
    </source>
</evidence>
<accession>D0LS62</accession>
<evidence type="ECO:0008006" key="4">
    <source>
        <dbReference type="Google" id="ProtNLM"/>
    </source>
</evidence>
<dbReference type="EMBL" id="CP001804">
    <property type="protein sequence ID" value="ACY13759.1"/>
    <property type="molecule type" value="Genomic_DNA"/>
</dbReference>
<evidence type="ECO:0000313" key="2">
    <source>
        <dbReference type="EMBL" id="ACY13759.1"/>
    </source>
</evidence>
<dbReference type="InterPro" id="IPR011990">
    <property type="entry name" value="TPR-like_helical_dom_sf"/>
</dbReference>
<gene>
    <name evidence="2" type="ordered locus">Hoch_1192</name>
</gene>
<keyword evidence="1" id="KW-0732">Signal</keyword>
<dbReference type="SUPFAM" id="SSF48452">
    <property type="entry name" value="TPR-like"/>
    <property type="match status" value="1"/>
</dbReference>
<reference evidence="2 3" key="1">
    <citation type="journal article" date="2010" name="Stand. Genomic Sci.">
        <title>Complete genome sequence of Haliangium ochraceum type strain (SMP-2).</title>
        <authorList>
            <consortium name="US DOE Joint Genome Institute (JGI-PGF)"/>
            <person name="Ivanova N."/>
            <person name="Daum C."/>
            <person name="Lang E."/>
            <person name="Abt B."/>
            <person name="Kopitz M."/>
            <person name="Saunders E."/>
            <person name="Lapidus A."/>
            <person name="Lucas S."/>
            <person name="Glavina Del Rio T."/>
            <person name="Nolan M."/>
            <person name="Tice H."/>
            <person name="Copeland A."/>
            <person name="Cheng J.F."/>
            <person name="Chen F."/>
            <person name="Bruce D."/>
            <person name="Goodwin L."/>
            <person name="Pitluck S."/>
            <person name="Mavromatis K."/>
            <person name="Pati A."/>
            <person name="Mikhailova N."/>
            <person name="Chen A."/>
            <person name="Palaniappan K."/>
            <person name="Land M."/>
            <person name="Hauser L."/>
            <person name="Chang Y.J."/>
            <person name="Jeffries C.D."/>
            <person name="Detter J.C."/>
            <person name="Brettin T."/>
            <person name="Rohde M."/>
            <person name="Goker M."/>
            <person name="Bristow J."/>
            <person name="Markowitz V."/>
            <person name="Eisen J.A."/>
            <person name="Hugenholtz P."/>
            <person name="Kyrpides N.C."/>
            <person name="Klenk H.P."/>
        </authorList>
    </citation>
    <scope>NUCLEOTIDE SEQUENCE [LARGE SCALE GENOMIC DNA]</scope>
    <source>
        <strain evidence="3">DSM 14365 / CIP 107738 / JCM 11303 / AJ 13395 / SMP-2</strain>
    </source>
</reference>
<dbReference type="eggNOG" id="COG0457">
    <property type="taxonomic scope" value="Bacteria"/>
</dbReference>
<dbReference type="STRING" id="502025.Hoch_1192"/>
<proteinExistence type="predicted"/>
<name>D0LS62_HALO1</name>
<keyword evidence="3" id="KW-1185">Reference proteome</keyword>
<feature type="signal peptide" evidence="1">
    <location>
        <begin position="1"/>
        <end position="22"/>
    </location>
</feature>
<dbReference type="HOGENOM" id="CLU_052613_0_0_7"/>
<feature type="chain" id="PRO_5003010537" description="PEGA domain-containing protein" evidence="1">
    <location>
        <begin position="23"/>
        <end position="325"/>
    </location>
</feature>
<dbReference type="AlphaFoldDB" id="D0LS62"/>
<dbReference type="Proteomes" id="UP000001880">
    <property type="component" value="Chromosome"/>
</dbReference>
<dbReference type="KEGG" id="hoh:Hoch_1192"/>
<evidence type="ECO:0000313" key="3">
    <source>
        <dbReference type="Proteomes" id="UP000001880"/>
    </source>
</evidence>
<protein>
    <recommendedName>
        <fullName evidence="4">PEGA domain-containing protein</fullName>
    </recommendedName>
</protein>
<dbReference type="OrthoDB" id="5521179at2"/>